<evidence type="ECO:0000256" key="1">
    <source>
        <dbReference type="SAM" id="Phobius"/>
    </source>
</evidence>
<keyword evidence="1" id="KW-1133">Transmembrane helix</keyword>
<organism evidence="2">
    <name type="scientific">hydrothermal vent metagenome</name>
    <dbReference type="NCBI Taxonomy" id="652676"/>
    <lineage>
        <taxon>unclassified sequences</taxon>
        <taxon>metagenomes</taxon>
        <taxon>ecological metagenomes</taxon>
    </lineage>
</organism>
<protein>
    <submittedName>
        <fullName evidence="2">Uncharacterized protein</fullName>
    </submittedName>
</protein>
<feature type="transmembrane region" description="Helical" evidence="1">
    <location>
        <begin position="29"/>
        <end position="49"/>
    </location>
</feature>
<sequence length="70" mass="7756">MYIVVFAAVFLLSAVICHFVAKGRGGNAVYWGVMGLVFGPLAIPFVFFAKTGRDHGLSPRQMRDDRPLRD</sequence>
<keyword evidence="1" id="KW-0472">Membrane</keyword>
<proteinExistence type="predicted"/>
<evidence type="ECO:0000313" key="2">
    <source>
        <dbReference type="EMBL" id="VAW93115.1"/>
    </source>
</evidence>
<dbReference type="EMBL" id="UOFU01000017">
    <property type="protein sequence ID" value="VAW93115.1"/>
    <property type="molecule type" value="Genomic_DNA"/>
</dbReference>
<dbReference type="AlphaFoldDB" id="A0A3B0ZI47"/>
<keyword evidence="1" id="KW-0812">Transmembrane</keyword>
<gene>
    <name evidence="2" type="ORF">MNBD_GAMMA20-1506</name>
</gene>
<accession>A0A3B0ZI47</accession>
<name>A0A3B0ZI47_9ZZZZ</name>
<reference evidence="2" key="1">
    <citation type="submission" date="2018-06" db="EMBL/GenBank/DDBJ databases">
        <authorList>
            <person name="Zhirakovskaya E."/>
        </authorList>
    </citation>
    <scope>NUCLEOTIDE SEQUENCE</scope>
</reference>